<dbReference type="Gene3D" id="2.30.30.190">
    <property type="entry name" value="CAP Gly-rich-like domain"/>
    <property type="match status" value="1"/>
</dbReference>
<keyword evidence="6" id="KW-0143">Chaperone</keyword>
<evidence type="ECO:0000259" key="8">
    <source>
        <dbReference type="PROSITE" id="PS50245"/>
    </source>
</evidence>
<dbReference type="SMART" id="SM01052">
    <property type="entry name" value="CAP_GLY"/>
    <property type="match status" value="1"/>
</dbReference>
<dbReference type="PROSITE" id="PS50245">
    <property type="entry name" value="CAP_GLY_2"/>
    <property type="match status" value="1"/>
</dbReference>
<sequence length="543" mass="60898">MPSQVPQSLKVGDRIQVDQDVATVRYIGPVDNTDGDWLGVEWDDVSRGKHSGEKDGKSYFTCRYPGSGSFLRYNAKRVHIGTTLPIALKEKYLPSNPNALQDEYDPEKDKGHVQFGGNKSITVETVGFEKIERKQGNLKNLGVAGLKSMQISSAGSVQEIANTCPNLTDLDLSNNLIATWDTVLNILAQLPRLRILWLNDMRLIMPLGINLKPYSPFESLRILSLRNTHISCQDIRALSPLLVNLAELSVGCNKWTDVDIVSKEQPCFQNLKLIHLESNEIDSWEKVEILENLPSLEQINLTANRITSIAPCKANGFKKLQYLHLNENMISEIQSIDALDTYSALDHVRCKDNPVFKDMDAYQANVQLVGRIASINRANGNTILPKDRADMERYYLKLCTKDAASEEEIVKLHPRYLQLCDKHGKPIADKPDANASSALKNRLLNIRLCQRSGSTQPLESVHTASDLPQIIKSADKRILGTMTIRSLQNIVQKLFQIHVSDQRLYLVQLDKQAAGAVTVQEITDGLKELKYYNIENGDEITIL</sequence>
<dbReference type="InterPro" id="IPR000938">
    <property type="entry name" value="CAP-Gly_domain"/>
</dbReference>
<evidence type="ECO:0000313" key="10">
    <source>
        <dbReference type="Proteomes" id="UP001206595"/>
    </source>
</evidence>
<keyword evidence="10" id="KW-1185">Reference proteome</keyword>
<dbReference type="InterPro" id="IPR036859">
    <property type="entry name" value="CAP-Gly_dom_sf"/>
</dbReference>
<dbReference type="SUPFAM" id="SSF52058">
    <property type="entry name" value="L domain-like"/>
    <property type="match status" value="1"/>
</dbReference>
<protein>
    <recommendedName>
        <fullName evidence="8">CAP-Gly domain-containing protein</fullName>
    </recommendedName>
</protein>
<reference evidence="9" key="2">
    <citation type="journal article" date="2022" name="Proc. Natl. Acad. Sci. U.S.A.">
        <title>Diploid-dominant life cycles characterize the early evolution of Fungi.</title>
        <authorList>
            <person name="Amses K.R."/>
            <person name="Simmons D.R."/>
            <person name="Longcore J.E."/>
            <person name="Mondo S.J."/>
            <person name="Seto K."/>
            <person name="Jeronimo G.H."/>
            <person name="Bonds A.E."/>
            <person name="Quandt C.A."/>
            <person name="Davis W.J."/>
            <person name="Chang Y."/>
            <person name="Federici B.A."/>
            <person name="Kuo A."/>
            <person name="LaButti K."/>
            <person name="Pangilinan J."/>
            <person name="Andreopoulos W."/>
            <person name="Tritt A."/>
            <person name="Riley R."/>
            <person name="Hundley H."/>
            <person name="Johnson J."/>
            <person name="Lipzen A."/>
            <person name="Barry K."/>
            <person name="Lang B.F."/>
            <person name="Cuomo C.A."/>
            <person name="Buchler N.E."/>
            <person name="Grigoriev I.V."/>
            <person name="Spatafora J.W."/>
            <person name="Stajich J.E."/>
            <person name="James T.Y."/>
        </authorList>
    </citation>
    <scope>NUCLEOTIDE SEQUENCE</scope>
    <source>
        <strain evidence="9">AG</strain>
    </source>
</reference>
<evidence type="ECO:0000313" key="9">
    <source>
        <dbReference type="EMBL" id="KAI8582988.1"/>
    </source>
</evidence>
<dbReference type="PROSITE" id="PS51450">
    <property type="entry name" value="LRR"/>
    <property type="match status" value="2"/>
</dbReference>
<feature type="domain" description="CAP-Gly" evidence="8">
    <location>
        <begin position="28"/>
        <end position="72"/>
    </location>
</feature>
<reference evidence="9" key="1">
    <citation type="submission" date="2021-06" db="EMBL/GenBank/DDBJ databases">
        <authorList>
            <consortium name="DOE Joint Genome Institute"/>
            <person name="Mondo S.J."/>
            <person name="Amses K.R."/>
            <person name="Simmons D.R."/>
            <person name="Longcore J.E."/>
            <person name="Seto K."/>
            <person name="Alves G.H."/>
            <person name="Bonds A.E."/>
            <person name="Quandt C.A."/>
            <person name="Davis W.J."/>
            <person name="Chang Y."/>
            <person name="Letcher P.M."/>
            <person name="Powell M.J."/>
            <person name="Kuo A."/>
            <person name="Labutti K."/>
            <person name="Pangilinan J."/>
            <person name="Andreopoulos W."/>
            <person name="Tritt A."/>
            <person name="Riley R."/>
            <person name="Hundley H."/>
            <person name="Johnson J."/>
            <person name="Lipzen A."/>
            <person name="Barry K."/>
            <person name="Berbee M.L."/>
            <person name="Buchler N.E."/>
            <person name="Grigoriev I.V."/>
            <person name="Spatafora J.W."/>
            <person name="Stajich J.E."/>
            <person name="James T.Y."/>
        </authorList>
    </citation>
    <scope>NUCLEOTIDE SEQUENCE</scope>
    <source>
        <strain evidence="9">AG</strain>
    </source>
</reference>
<keyword evidence="5" id="KW-0677">Repeat</keyword>
<organism evidence="9 10">
    <name type="scientific">Umbelopsis ramanniana AG</name>
    <dbReference type="NCBI Taxonomy" id="1314678"/>
    <lineage>
        <taxon>Eukaryota</taxon>
        <taxon>Fungi</taxon>
        <taxon>Fungi incertae sedis</taxon>
        <taxon>Mucoromycota</taxon>
        <taxon>Mucoromycotina</taxon>
        <taxon>Umbelopsidomycetes</taxon>
        <taxon>Umbelopsidales</taxon>
        <taxon>Umbelopsidaceae</taxon>
        <taxon>Umbelopsis</taxon>
    </lineage>
</organism>
<dbReference type="Gene3D" id="3.10.20.90">
    <property type="entry name" value="Phosphatidylinositol 3-kinase Catalytic Subunit, Chain A, domain 1"/>
    <property type="match status" value="1"/>
</dbReference>
<gene>
    <name evidence="9" type="ORF">K450DRAFT_225776</name>
</gene>
<evidence type="ECO:0000256" key="7">
    <source>
        <dbReference type="ARBA" id="ARBA00026055"/>
    </source>
</evidence>
<evidence type="ECO:0000256" key="3">
    <source>
        <dbReference type="ARBA" id="ARBA00022490"/>
    </source>
</evidence>
<dbReference type="SUPFAM" id="SSF74924">
    <property type="entry name" value="Cap-Gly domain"/>
    <property type="match status" value="1"/>
</dbReference>
<evidence type="ECO:0000256" key="6">
    <source>
        <dbReference type="ARBA" id="ARBA00023186"/>
    </source>
</evidence>
<accession>A0AAD5EFM2</accession>
<dbReference type="Proteomes" id="UP001206595">
    <property type="component" value="Unassembled WGS sequence"/>
</dbReference>
<proteinExistence type="inferred from homology"/>
<evidence type="ECO:0000256" key="1">
    <source>
        <dbReference type="ARBA" id="ARBA00004496"/>
    </source>
</evidence>
<dbReference type="AlphaFoldDB" id="A0AAD5EFM2"/>
<name>A0AAD5EFM2_UMBRA</name>
<dbReference type="PANTHER" id="PTHR18849">
    <property type="entry name" value="LEUCINE RICH REPEAT PROTEIN"/>
    <property type="match status" value="1"/>
</dbReference>
<dbReference type="PANTHER" id="PTHR18849:SF0">
    <property type="entry name" value="CILIA- AND FLAGELLA-ASSOCIATED PROTEIN 410-RELATED"/>
    <property type="match status" value="1"/>
</dbReference>
<dbReference type="Pfam" id="PF13855">
    <property type="entry name" value="LRR_8"/>
    <property type="match status" value="1"/>
</dbReference>
<comment type="similarity">
    <text evidence="2">Belongs to the TBCE family.</text>
</comment>
<keyword evidence="3" id="KW-0963">Cytoplasm</keyword>
<dbReference type="EMBL" id="MU620898">
    <property type="protein sequence ID" value="KAI8582988.1"/>
    <property type="molecule type" value="Genomic_DNA"/>
</dbReference>
<comment type="caution">
    <text evidence="9">The sequence shown here is derived from an EMBL/GenBank/DDBJ whole genome shotgun (WGS) entry which is preliminary data.</text>
</comment>
<evidence type="ECO:0000256" key="4">
    <source>
        <dbReference type="ARBA" id="ARBA00022614"/>
    </source>
</evidence>
<dbReference type="InterPro" id="IPR001611">
    <property type="entry name" value="Leu-rich_rpt"/>
</dbReference>
<evidence type="ECO:0000256" key="2">
    <source>
        <dbReference type="ARBA" id="ARBA00006286"/>
    </source>
</evidence>
<dbReference type="InterPro" id="IPR029071">
    <property type="entry name" value="Ubiquitin-like_domsf"/>
</dbReference>
<dbReference type="FunFam" id="2.30.30.190:FF:000016">
    <property type="entry name" value="Tubulin-folding cofactor E"/>
    <property type="match status" value="1"/>
</dbReference>
<keyword evidence="4" id="KW-0433">Leucine-rich repeat</keyword>
<dbReference type="InterPro" id="IPR032675">
    <property type="entry name" value="LRR_dom_sf"/>
</dbReference>
<dbReference type="GO" id="GO:0005737">
    <property type="term" value="C:cytoplasm"/>
    <property type="evidence" value="ECO:0007669"/>
    <property type="project" value="UniProtKB-SubCell"/>
</dbReference>
<dbReference type="Gene3D" id="3.80.10.10">
    <property type="entry name" value="Ribonuclease Inhibitor"/>
    <property type="match status" value="2"/>
</dbReference>
<comment type="subunit">
    <text evidence="7">Supercomplex made of cofactors A to E. Cofactors A and D function by capturing and stabilizing tubulin in a quasi-native conformation. Cofactor E binds to the cofactor D-tubulin complex; interaction with cofactor C then causes the release of tubulin polypeptides that are committed to the native state.</text>
</comment>
<dbReference type="GeneID" id="75911793"/>
<dbReference type="SUPFAM" id="SSF54236">
    <property type="entry name" value="Ubiquitin-like"/>
    <property type="match status" value="1"/>
</dbReference>
<comment type="subcellular location">
    <subcellularLocation>
        <location evidence="1">Cytoplasm</location>
    </subcellularLocation>
</comment>
<dbReference type="Pfam" id="PF01302">
    <property type="entry name" value="CAP_GLY"/>
    <property type="match status" value="1"/>
</dbReference>
<dbReference type="RefSeq" id="XP_051447992.1">
    <property type="nucleotide sequence ID" value="XM_051586445.1"/>
</dbReference>
<evidence type="ECO:0000256" key="5">
    <source>
        <dbReference type="ARBA" id="ARBA00022737"/>
    </source>
</evidence>